<name>A0AAV4FNA7_9GAST</name>
<keyword evidence="2" id="KW-1185">Reference proteome</keyword>
<dbReference type="EMBL" id="BMAT01011494">
    <property type="protein sequence ID" value="GFR73821.1"/>
    <property type="molecule type" value="Genomic_DNA"/>
</dbReference>
<accession>A0AAV4FNA7</accession>
<evidence type="ECO:0000313" key="2">
    <source>
        <dbReference type="Proteomes" id="UP000762676"/>
    </source>
</evidence>
<sequence length="98" mass="11070">MGLAFAREISLLVTKQAREKTVSLLSTRSVCMYPIHYEPCRKDELANVIKDTGGARGMKQSVLVSASEVMRYESMTKLARGKTAMRCVPYQLWALLER</sequence>
<reference evidence="1 2" key="1">
    <citation type="journal article" date="2021" name="Elife">
        <title>Chloroplast acquisition without the gene transfer in kleptoplastic sea slugs, Plakobranchus ocellatus.</title>
        <authorList>
            <person name="Maeda T."/>
            <person name="Takahashi S."/>
            <person name="Yoshida T."/>
            <person name="Shimamura S."/>
            <person name="Takaki Y."/>
            <person name="Nagai Y."/>
            <person name="Toyoda A."/>
            <person name="Suzuki Y."/>
            <person name="Arimoto A."/>
            <person name="Ishii H."/>
            <person name="Satoh N."/>
            <person name="Nishiyama T."/>
            <person name="Hasebe M."/>
            <person name="Maruyama T."/>
            <person name="Minagawa J."/>
            <person name="Obokata J."/>
            <person name="Shigenobu S."/>
        </authorList>
    </citation>
    <scope>NUCLEOTIDE SEQUENCE [LARGE SCALE GENOMIC DNA]</scope>
</reference>
<protein>
    <submittedName>
        <fullName evidence="1">Uncharacterized protein</fullName>
    </submittedName>
</protein>
<proteinExistence type="predicted"/>
<gene>
    <name evidence="1" type="ORF">ElyMa_005739400</name>
</gene>
<organism evidence="1 2">
    <name type="scientific">Elysia marginata</name>
    <dbReference type="NCBI Taxonomy" id="1093978"/>
    <lineage>
        <taxon>Eukaryota</taxon>
        <taxon>Metazoa</taxon>
        <taxon>Spiralia</taxon>
        <taxon>Lophotrochozoa</taxon>
        <taxon>Mollusca</taxon>
        <taxon>Gastropoda</taxon>
        <taxon>Heterobranchia</taxon>
        <taxon>Euthyneura</taxon>
        <taxon>Panpulmonata</taxon>
        <taxon>Sacoglossa</taxon>
        <taxon>Placobranchoidea</taxon>
        <taxon>Plakobranchidae</taxon>
        <taxon>Elysia</taxon>
    </lineage>
</organism>
<dbReference type="Proteomes" id="UP000762676">
    <property type="component" value="Unassembled WGS sequence"/>
</dbReference>
<evidence type="ECO:0000313" key="1">
    <source>
        <dbReference type="EMBL" id="GFR73821.1"/>
    </source>
</evidence>
<dbReference type="AlphaFoldDB" id="A0AAV4FNA7"/>
<comment type="caution">
    <text evidence="1">The sequence shown here is derived from an EMBL/GenBank/DDBJ whole genome shotgun (WGS) entry which is preliminary data.</text>
</comment>